<dbReference type="Proteomes" id="UP000799764">
    <property type="component" value="Unassembled WGS sequence"/>
</dbReference>
<feature type="signal peptide" evidence="1">
    <location>
        <begin position="1"/>
        <end position="18"/>
    </location>
</feature>
<accession>A0A9P4PPG4</accession>
<organism evidence="2 3">
    <name type="scientific">Karstenula rhodostoma CBS 690.94</name>
    <dbReference type="NCBI Taxonomy" id="1392251"/>
    <lineage>
        <taxon>Eukaryota</taxon>
        <taxon>Fungi</taxon>
        <taxon>Dikarya</taxon>
        <taxon>Ascomycota</taxon>
        <taxon>Pezizomycotina</taxon>
        <taxon>Dothideomycetes</taxon>
        <taxon>Pleosporomycetidae</taxon>
        <taxon>Pleosporales</taxon>
        <taxon>Massarineae</taxon>
        <taxon>Didymosphaeriaceae</taxon>
        <taxon>Karstenula</taxon>
    </lineage>
</organism>
<gene>
    <name evidence="2" type="ORF">P171DRAFT_483942</name>
</gene>
<protein>
    <submittedName>
        <fullName evidence="2">Uncharacterized protein</fullName>
    </submittedName>
</protein>
<comment type="caution">
    <text evidence="2">The sequence shown here is derived from an EMBL/GenBank/DDBJ whole genome shotgun (WGS) entry which is preliminary data.</text>
</comment>
<evidence type="ECO:0000256" key="1">
    <source>
        <dbReference type="SAM" id="SignalP"/>
    </source>
</evidence>
<dbReference type="EMBL" id="MU001498">
    <property type="protein sequence ID" value="KAF2446609.1"/>
    <property type="molecule type" value="Genomic_DNA"/>
</dbReference>
<name>A0A9P4PPG4_9PLEO</name>
<dbReference type="AlphaFoldDB" id="A0A9P4PPG4"/>
<proteinExistence type="predicted"/>
<reference evidence="2" key="1">
    <citation type="journal article" date="2020" name="Stud. Mycol.">
        <title>101 Dothideomycetes genomes: a test case for predicting lifestyles and emergence of pathogens.</title>
        <authorList>
            <person name="Haridas S."/>
            <person name="Albert R."/>
            <person name="Binder M."/>
            <person name="Bloem J."/>
            <person name="Labutti K."/>
            <person name="Salamov A."/>
            <person name="Andreopoulos B."/>
            <person name="Baker S."/>
            <person name="Barry K."/>
            <person name="Bills G."/>
            <person name="Bluhm B."/>
            <person name="Cannon C."/>
            <person name="Castanera R."/>
            <person name="Culley D."/>
            <person name="Daum C."/>
            <person name="Ezra D."/>
            <person name="Gonzalez J."/>
            <person name="Henrissat B."/>
            <person name="Kuo A."/>
            <person name="Liang C."/>
            <person name="Lipzen A."/>
            <person name="Lutzoni F."/>
            <person name="Magnuson J."/>
            <person name="Mondo S."/>
            <person name="Nolan M."/>
            <person name="Ohm R."/>
            <person name="Pangilinan J."/>
            <person name="Park H.-J."/>
            <person name="Ramirez L."/>
            <person name="Alfaro M."/>
            <person name="Sun H."/>
            <person name="Tritt A."/>
            <person name="Yoshinaga Y."/>
            <person name="Zwiers L.-H."/>
            <person name="Turgeon B."/>
            <person name="Goodwin S."/>
            <person name="Spatafora J."/>
            <person name="Crous P."/>
            <person name="Grigoriev I."/>
        </authorList>
    </citation>
    <scope>NUCLEOTIDE SEQUENCE</scope>
    <source>
        <strain evidence="2">CBS 690.94</strain>
    </source>
</reference>
<sequence length="61" mass="7532">MLALLILLLLMVLMRYLAYVNRNVRRQRRQQYAHWGTTMAMLDDEEDHVWTNRFEEFSVWS</sequence>
<keyword evidence="1" id="KW-0732">Signal</keyword>
<evidence type="ECO:0000313" key="2">
    <source>
        <dbReference type="EMBL" id="KAF2446609.1"/>
    </source>
</evidence>
<feature type="chain" id="PRO_5040189838" evidence="1">
    <location>
        <begin position="19"/>
        <end position="61"/>
    </location>
</feature>
<evidence type="ECO:0000313" key="3">
    <source>
        <dbReference type="Proteomes" id="UP000799764"/>
    </source>
</evidence>
<keyword evidence="3" id="KW-1185">Reference proteome</keyword>